<name>A0AAV2ELE6_9ROSI</name>
<evidence type="ECO:0000313" key="1">
    <source>
        <dbReference type="EMBL" id="CAL1386577.1"/>
    </source>
</evidence>
<dbReference type="AlphaFoldDB" id="A0AAV2ELE6"/>
<dbReference type="EMBL" id="OZ034818">
    <property type="protein sequence ID" value="CAL1386577.1"/>
    <property type="molecule type" value="Genomic_DNA"/>
</dbReference>
<organism evidence="1 2">
    <name type="scientific">Linum trigynum</name>
    <dbReference type="NCBI Taxonomy" id="586398"/>
    <lineage>
        <taxon>Eukaryota</taxon>
        <taxon>Viridiplantae</taxon>
        <taxon>Streptophyta</taxon>
        <taxon>Embryophyta</taxon>
        <taxon>Tracheophyta</taxon>
        <taxon>Spermatophyta</taxon>
        <taxon>Magnoliopsida</taxon>
        <taxon>eudicotyledons</taxon>
        <taxon>Gunneridae</taxon>
        <taxon>Pentapetalae</taxon>
        <taxon>rosids</taxon>
        <taxon>fabids</taxon>
        <taxon>Malpighiales</taxon>
        <taxon>Linaceae</taxon>
        <taxon>Linum</taxon>
    </lineage>
</organism>
<gene>
    <name evidence="1" type="ORF">LTRI10_LOCUS27616</name>
</gene>
<dbReference type="Proteomes" id="UP001497516">
    <property type="component" value="Chromosome 5"/>
</dbReference>
<proteinExistence type="predicted"/>
<sequence>MSRWRDSFSKAAASSPFTSKRLLLLSISERSLSVSDSTVRRLSTRVLITGLRSRSTNDENCENSVRGGGGLAVGEEPEGVRAKPILAEGRPCLAAGSMGYLTLERERSSPSLVANLRRRDPD</sequence>
<evidence type="ECO:0000313" key="2">
    <source>
        <dbReference type="Proteomes" id="UP001497516"/>
    </source>
</evidence>
<keyword evidence="2" id="KW-1185">Reference proteome</keyword>
<reference evidence="1 2" key="1">
    <citation type="submission" date="2024-04" db="EMBL/GenBank/DDBJ databases">
        <authorList>
            <person name="Fracassetti M."/>
        </authorList>
    </citation>
    <scope>NUCLEOTIDE SEQUENCE [LARGE SCALE GENOMIC DNA]</scope>
</reference>
<accession>A0AAV2ELE6</accession>
<protein>
    <submittedName>
        <fullName evidence="1">Uncharacterized protein</fullName>
    </submittedName>
</protein>